<reference evidence="2 3" key="1">
    <citation type="journal article" date="2021" name="BMC Biol.">
        <title>Horizontally acquired antibacterial genes associated with adaptive radiation of ladybird beetles.</title>
        <authorList>
            <person name="Li H.S."/>
            <person name="Tang X.F."/>
            <person name="Huang Y.H."/>
            <person name="Xu Z.Y."/>
            <person name="Chen M.L."/>
            <person name="Du X.Y."/>
            <person name="Qiu B.Y."/>
            <person name="Chen P.T."/>
            <person name="Zhang W."/>
            <person name="Slipinski A."/>
            <person name="Escalona H.E."/>
            <person name="Waterhouse R.M."/>
            <person name="Zwick A."/>
            <person name="Pang H."/>
        </authorList>
    </citation>
    <scope>NUCLEOTIDE SEQUENCE [LARGE SCALE GENOMIC DNA]</scope>
    <source>
        <strain evidence="2">SYSU2018</strain>
    </source>
</reference>
<feature type="signal peptide" evidence="1">
    <location>
        <begin position="1"/>
        <end position="22"/>
    </location>
</feature>
<feature type="chain" id="PRO_5044867149" evidence="1">
    <location>
        <begin position="23"/>
        <end position="85"/>
    </location>
</feature>
<dbReference type="Proteomes" id="UP001516400">
    <property type="component" value="Unassembled WGS sequence"/>
</dbReference>
<evidence type="ECO:0000313" key="2">
    <source>
        <dbReference type="EMBL" id="KAL3283211.1"/>
    </source>
</evidence>
<comment type="caution">
    <text evidence="2">The sequence shown here is derived from an EMBL/GenBank/DDBJ whole genome shotgun (WGS) entry which is preliminary data.</text>
</comment>
<dbReference type="AlphaFoldDB" id="A0ABD2NXX2"/>
<dbReference type="EMBL" id="JABFTP020000144">
    <property type="protein sequence ID" value="KAL3283211.1"/>
    <property type="molecule type" value="Genomic_DNA"/>
</dbReference>
<keyword evidence="1" id="KW-0732">Signal</keyword>
<evidence type="ECO:0000256" key="1">
    <source>
        <dbReference type="SAM" id="SignalP"/>
    </source>
</evidence>
<proteinExistence type="predicted"/>
<name>A0ABD2NXX2_9CUCU</name>
<accession>A0ABD2NXX2</accession>
<keyword evidence="3" id="KW-1185">Reference proteome</keyword>
<gene>
    <name evidence="2" type="ORF">HHI36_006360</name>
</gene>
<protein>
    <submittedName>
        <fullName evidence="2">Uncharacterized protein</fullName>
    </submittedName>
</protein>
<sequence length="85" mass="10003">MLCVLGPLLFVVYIHDLPDVFGEVSLIESYFYADHSNLMVKSRNIGTVVQTAKDVLEKTGDWTLVQYFYLYFYFYNIQNKLKTVY</sequence>
<organism evidence="2 3">
    <name type="scientific">Cryptolaemus montrouzieri</name>
    <dbReference type="NCBI Taxonomy" id="559131"/>
    <lineage>
        <taxon>Eukaryota</taxon>
        <taxon>Metazoa</taxon>
        <taxon>Ecdysozoa</taxon>
        <taxon>Arthropoda</taxon>
        <taxon>Hexapoda</taxon>
        <taxon>Insecta</taxon>
        <taxon>Pterygota</taxon>
        <taxon>Neoptera</taxon>
        <taxon>Endopterygota</taxon>
        <taxon>Coleoptera</taxon>
        <taxon>Polyphaga</taxon>
        <taxon>Cucujiformia</taxon>
        <taxon>Coccinelloidea</taxon>
        <taxon>Coccinellidae</taxon>
        <taxon>Scymninae</taxon>
        <taxon>Scymnini</taxon>
        <taxon>Cryptolaemus</taxon>
    </lineage>
</organism>
<evidence type="ECO:0000313" key="3">
    <source>
        <dbReference type="Proteomes" id="UP001516400"/>
    </source>
</evidence>